<dbReference type="InterPro" id="IPR001173">
    <property type="entry name" value="Glyco_trans_2-like"/>
</dbReference>
<dbReference type="InterPro" id="IPR029044">
    <property type="entry name" value="Nucleotide-diphossugar_trans"/>
</dbReference>
<protein>
    <submittedName>
        <fullName evidence="2">Glycosyltransferase family 2 protein</fullName>
    </submittedName>
</protein>
<dbReference type="Gene3D" id="3.90.550.10">
    <property type="entry name" value="Spore Coat Polysaccharide Biosynthesis Protein SpsA, Chain A"/>
    <property type="match status" value="1"/>
</dbReference>
<keyword evidence="3" id="KW-1185">Reference proteome</keyword>
<dbReference type="CDD" id="cd04179">
    <property type="entry name" value="DPM_DPG-synthase_like"/>
    <property type="match status" value="1"/>
</dbReference>
<proteinExistence type="predicted"/>
<dbReference type="PANTHER" id="PTHR10859:SF91">
    <property type="entry name" value="DOLICHYL-PHOSPHATE BETA-GLUCOSYLTRANSFERASE"/>
    <property type="match status" value="1"/>
</dbReference>
<dbReference type="Proteomes" id="UP001061302">
    <property type="component" value="Chromosome"/>
</dbReference>
<dbReference type="RefSeq" id="WP_263125443.1">
    <property type="nucleotide sequence ID" value="NZ_CP106753.1"/>
</dbReference>
<dbReference type="Pfam" id="PF00535">
    <property type="entry name" value="Glycos_transf_2"/>
    <property type="match status" value="1"/>
</dbReference>
<evidence type="ECO:0000259" key="1">
    <source>
        <dbReference type="Pfam" id="PF00535"/>
    </source>
</evidence>
<evidence type="ECO:0000313" key="2">
    <source>
        <dbReference type="EMBL" id="UXY16006.1"/>
    </source>
</evidence>
<dbReference type="EMBL" id="CP106753">
    <property type="protein sequence ID" value="UXY16006.1"/>
    <property type="molecule type" value="Genomic_DNA"/>
</dbReference>
<feature type="domain" description="Glycosyltransferase 2-like" evidence="1">
    <location>
        <begin position="5"/>
        <end position="131"/>
    </location>
</feature>
<dbReference type="PANTHER" id="PTHR10859">
    <property type="entry name" value="GLYCOSYL TRANSFERASE"/>
    <property type="match status" value="1"/>
</dbReference>
<reference evidence="2" key="1">
    <citation type="submission" date="2022-10" db="EMBL/GenBank/DDBJ databases">
        <title>Chitiniphilus purpureus sp. nov., a novel chitin-degrading bacterium isolated from crawfish pond sediment.</title>
        <authorList>
            <person name="Li K."/>
        </authorList>
    </citation>
    <scope>NUCLEOTIDE SEQUENCE</scope>
    <source>
        <strain evidence="2">CD1</strain>
    </source>
</reference>
<sequence>MTLCAVIPVYNHPRVIGALVAQLRAAGLPCVLVDDGSDAVCAAVLDALAGPGVALVRHTANLGKGAAVVSGFRQAAALGHSHALQLDADGQHDLAALPVFIEAMRARPDAVIAGYPVYDHTVPRIRFYCRYLTHIWVWINTLSLRIRDSMCGFRLYPLAPTLALLARTTVGRRMDFDTEILVRLDWAEVPIVNLPVRVHYPEHGISHFRMLQDNVLISAMHLRLCLGMLLRAPRLAWRLLRGSR</sequence>
<accession>A0ABY6DNR9</accession>
<evidence type="ECO:0000313" key="3">
    <source>
        <dbReference type="Proteomes" id="UP001061302"/>
    </source>
</evidence>
<name>A0ABY6DNR9_9NEIS</name>
<dbReference type="SUPFAM" id="SSF53448">
    <property type="entry name" value="Nucleotide-diphospho-sugar transferases"/>
    <property type="match status" value="1"/>
</dbReference>
<gene>
    <name evidence="2" type="ORF">N8I74_03015</name>
</gene>
<organism evidence="2 3">
    <name type="scientific">Chitiniphilus purpureus</name>
    <dbReference type="NCBI Taxonomy" id="2981137"/>
    <lineage>
        <taxon>Bacteria</taxon>
        <taxon>Pseudomonadati</taxon>
        <taxon>Pseudomonadota</taxon>
        <taxon>Betaproteobacteria</taxon>
        <taxon>Neisseriales</taxon>
        <taxon>Chitinibacteraceae</taxon>
        <taxon>Chitiniphilus</taxon>
    </lineage>
</organism>